<dbReference type="EMBL" id="JACEIK010003907">
    <property type="protein sequence ID" value="MCD9643505.1"/>
    <property type="molecule type" value="Genomic_DNA"/>
</dbReference>
<name>A0ABS8V8K0_DATST</name>
<proteinExistence type="predicted"/>
<sequence>MGTSRGVSDDSFVWLLGRKDTRIRISFQWQRVTGRPITSPNESSSSSLGLA</sequence>
<protein>
    <submittedName>
        <fullName evidence="1">Uncharacterized protein</fullName>
    </submittedName>
</protein>
<evidence type="ECO:0000313" key="1">
    <source>
        <dbReference type="EMBL" id="MCD9643505.1"/>
    </source>
</evidence>
<dbReference type="Proteomes" id="UP000823775">
    <property type="component" value="Unassembled WGS sequence"/>
</dbReference>
<reference evidence="1 2" key="1">
    <citation type="journal article" date="2021" name="BMC Genomics">
        <title>Datura genome reveals duplications of psychoactive alkaloid biosynthetic genes and high mutation rate following tissue culture.</title>
        <authorList>
            <person name="Rajewski A."/>
            <person name="Carter-House D."/>
            <person name="Stajich J."/>
            <person name="Litt A."/>
        </authorList>
    </citation>
    <scope>NUCLEOTIDE SEQUENCE [LARGE SCALE GENOMIC DNA]</scope>
    <source>
        <strain evidence="1">AR-01</strain>
    </source>
</reference>
<keyword evidence="2" id="KW-1185">Reference proteome</keyword>
<organism evidence="1 2">
    <name type="scientific">Datura stramonium</name>
    <name type="common">Jimsonweed</name>
    <name type="synonym">Common thornapple</name>
    <dbReference type="NCBI Taxonomy" id="4076"/>
    <lineage>
        <taxon>Eukaryota</taxon>
        <taxon>Viridiplantae</taxon>
        <taxon>Streptophyta</taxon>
        <taxon>Embryophyta</taxon>
        <taxon>Tracheophyta</taxon>
        <taxon>Spermatophyta</taxon>
        <taxon>Magnoliopsida</taxon>
        <taxon>eudicotyledons</taxon>
        <taxon>Gunneridae</taxon>
        <taxon>Pentapetalae</taxon>
        <taxon>asterids</taxon>
        <taxon>lamiids</taxon>
        <taxon>Solanales</taxon>
        <taxon>Solanaceae</taxon>
        <taxon>Solanoideae</taxon>
        <taxon>Datureae</taxon>
        <taxon>Datura</taxon>
    </lineage>
</organism>
<accession>A0ABS8V8K0</accession>
<evidence type="ECO:0000313" key="2">
    <source>
        <dbReference type="Proteomes" id="UP000823775"/>
    </source>
</evidence>
<comment type="caution">
    <text evidence="1">The sequence shown here is derived from an EMBL/GenBank/DDBJ whole genome shotgun (WGS) entry which is preliminary data.</text>
</comment>
<feature type="non-terminal residue" evidence="1">
    <location>
        <position position="51"/>
    </location>
</feature>
<gene>
    <name evidence="1" type="ORF">HAX54_031071</name>
</gene>